<proteinExistence type="inferred from homology"/>
<dbReference type="GO" id="GO:0016798">
    <property type="term" value="F:hydrolase activity, acting on glycosyl bonds"/>
    <property type="evidence" value="ECO:0007669"/>
    <property type="project" value="UniProtKB-KW"/>
</dbReference>
<dbReference type="InterPro" id="IPR013763">
    <property type="entry name" value="Cyclin-like_dom"/>
</dbReference>
<dbReference type="OrthoDB" id="5590282at2759"/>
<evidence type="ECO:0000313" key="7">
    <source>
        <dbReference type="EMBL" id="VDI08918.1"/>
    </source>
</evidence>
<evidence type="ECO:0000256" key="4">
    <source>
        <dbReference type="ARBA" id="ARBA00023306"/>
    </source>
</evidence>
<protein>
    <submittedName>
        <fullName evidence="7">Uracil-DNA glycosylase 2</fullName>
        <ecNumber evidence="7">3.2.2.-</ecNumber>
    </submittedName>
</protein>
<keyword evidence="3 5" id="KW-0195">Cyclin</keyword>
<dbReference type="PANTHER" id="PTHR10177">
    <property type="entry name" value="CYCLINS"/>
    <property type="match status" value="1"/>
</dbReference>
<dbReference type="InterPro" id="IPR036915">
    <property type="entry name" value="Cyclin-like_sf"/>
</dbReference>
<dbReference type="InterPro" id="IPR039361">
    <property type="entry name" value="Cyclin"/>
</dbReference>
<evidence type="ECO:0000259" key="6">
    <source>
        <dbReference type="SMART" id="SM00385"/>
    </source>
</evidence>
<comment type="similarity">
    <text evidence="5">Belongs to the cyclin family.</text>
</comment>
<dbReference type="PROSITE" id="PS00292">
    <property type="entry name" value="CYCLINS"/>
    <property type="match status" value="1"/>
</dbReference>
<dbReference type="SUPFAM" id="SSF47954">
    <property type="entry name" value="Cyclin-like"/>
    <property type="match status" value="1"/>
</dbReference>
<keyword evidence="4" id="KW-0131">Cell cycle</keyword>
<dbReference type="FunFam" id="1.10.472.10:FF:000001">
    <property type="entry name" value="G2/mitotic-specific cyclin"/>
    <property type="match status" value="1"/>
</dbReference>
<dbReference type="GO" id="GO:0051301">
    <property type="term" value="P:cell division"/>
    <property type="evidence" value="ECO:0007669"/>
    <property type="project" value="UniProtKB-KW"/>
</dbReference>
<evidence type="ECO:0000256" key="3">
    <source>
        <dbReference type="ARBA" id="ARBA00023127"/>
    </source>
</evidence>
<dbReference type="EC" id="3.2.2.-" evidence="7"/>
<evidence type="ECO:0000256" key="1">
    <source>
        <dbReference type="ARBA" id="ARBA00022618"/>
    </source>
</evidence>
<keyword evidence="7" id="KW-0326">Glycosidase</keyword>
<gene>
    <name evidence="7" type="ORF">MGAL_10B081427</name>
</gene>
<reference evidence="7" key="1">
    <citation type="submission" date="2018-11" db="EMBL/GenBank/DDBJ databases">
        <authorList>
            <person name="Alioto T."/>
            <person name="Alioto T."/>
        </authorList>
    </citation>
    <scope>NUCLEOTIDE SEQUENCE</scope>
</reference>
<keyword evidence="2" id="KW-0498">Mitosis</keyword>
<organism evidence="7 8">
    <name type="scientific">Mytilus galloprovincialis</name>
    <name type="common">Mediterranean mussel</name>
    <dbReference type="NCBI Taxonomy" id="29158"/>
    <lineage>
        <taxon>Eukaryota</taxon>
        <taxon>Metazoa</taxon>
        <taxon>Spiralia</taxon>
        <taxon>Lophotrochozoa</taxon>
        <taxon>Mollusca</taxon>
        <taxon>Bivalvia</taxon>
        <taxon>Autobranchia</taxon>
        <taxon>Pteriomorphia</taxon>
        <taxon>Mytilida</taxon>
        <taxon>Mytiloidea</taxon>
        <taxon>Mytilidae</taxon>
        <taxon>Mytilinae</taxon>
        <taxon>Mytilus</taxon>
    </lineage>
</organism>
<comment type="caution">
    <text evidence="7">The sequence shown here is derived from an EMBL/GenBank/DDBJ whole genome shotgun (WGS) entry which is preliminary data.</text>
</comment>
<dbReference type="InterPro" id="IPR006671">
    <property type="entry name" value="Cyclin_N"/>
</dbReference>
<dbReference type="Pfam" id="PF00134">
    <property type="entry name" value="Cyclin_N"/>
    <property type="match status" value="1"/>
</dbReference>
<dbReference type="SMART" id="SM00385">
    <property type="entry name" value="CYCLIN"/>
    <property type="match status" value="1"/>
</dbReference>
<evidence type="ECO:0000256" key="5">
    <source>
        <dbReference type="RuleBase" id="RU000383"/>
    </source>
</evidence>
<keyword evidence="1" id="KW-0132">Cell division</keyword>
<evidence type="ECO:0000256" key="2">
    <source>
        <dbReference type="ARBA" id="ARBA00022776"/>
    </source>
</evidence>
<keyword evidence="8" id="KW-1185">Reference proteome</keyword>
<feature type="domain" description="Cyclin-like" evidence="6">
    <location>
        <begin position="152"/>
        <end position="236"/>
    </location>
</feature>
<dbReference type="AlphaFoldDB" id="A0A8B6CTH9"/>
<evidence type="ECO:0000313" key="8">
    <source>
        <dbReference type="Proteomes" id="UP000596742"/>
    </source>
</evidence>
<accession>A0A8B6CTH9</accession>
<dbReference type="EMBL" id="UYJE01002240">
    <property type="protein sequence ID" value="VDI08918.1"/>
    <property type="molecule type" value="Genomic_DNA"/>
</dbReference>
<sequence>MTDTLSPSVASMLGQVTEDGDSIITSLKTELLDVDVDVGIYVDQEYSIPYTPSDTETLDPSLADSGFNDALSLQCLESVFDWKGQKGDDKIIDSPASPTATCMHHCLDHQGFEDYLDDIYYHRLSIEYKYVVTTCLENQPEVDSGMRGLLVSWMTGVHHQMKLCQDTLFIAVNIVDRVLDVMQASRDYLQLLGITTILIASKLEEVTPPEISELLGCCDGVYTRDMAKQLERVILDAIRFDLMVPTSQFFLEYYATSCINSFQGFQGDQLRQSRALARCVLELSLQDYDLSQRRPSMLSLCVWKIAVEETKSDDGDYLPPGLFHSCEDFEFIYKEVKTFSENLLHNLPDVSRVCEHYYRLYGIE</sequence>
<name>A0A8B6CTH9_MYTGA</name>
<keyword evidence="7" id="KW-0378">Hydrolase</keyword>
<dbReference type="Gene3D" id="1.10.472.10">
    <property type="entry name" value="Cyclin-like"/>
    <property type="match status" value="2"/>
</dbReference>
<dbReference type="Proteomes" id="UP000596742">
    <property type="component" value="Unassembled WGS sequence"/>
</dbReference>
<dbReference type="InterPro" id="IPR048258">
    <property type="entry name" value="Cyclins_cyclin-box"/>
</dbReference>